<protein>
    <submittedName>
        <fullName evidence="1">Uncharacterized protein</fullName>
    </submittedName>
</protein>
<dbReference type="Proteomes" id="UP000017908">
    <property type="component" value="Unassembled WGS sequence"/>
</dbReference>
<dbReference type="AlphaFoldDB" id="R7MYH6"/>
<sequence>MGFVDDDCIEVVRRELMQPLFPCQRLDTADDDAPPGPDAGLFGFFHGTFQPRSFLNLIAGLLQQFAAMGHDKDPFADPDPVLSDFGENNGLAGPCGKDQECFGMAAVPFMQDGLFGLLLIGTQRDVAAHLERPLCVSGTLCRLTLRL</sequence>
<name>R7MYH6_MEGEL</name>
<organism evidence="1 2">
    <name type="scientific">Megasphaera elsdenii CAG:570</name>
    <dbReference type="NCBI Taxonomy" id="1263087"/>
    <lineage>
        <taxon>Bacteria</taxon>
        <taxon>Bacillati</taxon>
        <taxon>Bacillota</taxon>
        <taxon>Negativicutes</taxon>
        <taxon>Veillonellales</taxon>
        <taxon>Veillonellaceae</taxon>
        <taxon>Megasphaera</taxon>
    </lineage>
</organism>
<comment type="caution">
    <text evidence="1">The sequence shown here is derived from an EMBL/GenBank/DDBJ whole genome shotgun (WGS) entry which is preliminary data.</text>
</comment>
<gene>
    <name evidence="1" type="ORF">BN715_01214</name>
</gene>
<proteinExistence type="predicted"/>
<evidence type="ECO:0000313" key="2">
    <source>
        <dbReference type="Proteomes" id="UP000017908"/>
    </source>
</evidence>
<evidence type="ECO:0000313" key="1">
    <source>
        <dbReference type="EMBL" id="CDF04912.1"/>
    </source>
</evidence>
<accession>R7MYH6</accession>
<dbReference type="EMBL" id="CBKE010000159">
    <property type="protein sequence ID" value="CDF04912.1"/>
    <property type="molecule type" value="Genomic_DNA"/>
</dbReference>
<reference evidence="1" key="1">
    <citation type="submission" date="2012-11" db="EMBL/GenBank/DDBJ databases">
        <title>Dependencies among metagenomic species, viruses, plasmids and units of genetic variation.</title>
        <authorList>
            <person name="Nielsen H.B."/>
            <person name="Almeida M."/>
            <person name="Juncker A.S."/>
            <person name="Rasmussen S."/>
            <person name="Li J."/>
            <person name="Sunagawa S."/>
            <person name="Plichta D."/>
            <person name="Gautier L."/>
            <person name="Le Chatelier E."/>
            <person name="Peletier E."/>
            <person name="Bonde I."/>
            <person name="Nielsen T."/>
            <person name="Manichanh C."/>
            <person name="Arumugam M."/>
            <person name="Batto J."/>
            <person name="Santos M.B.Q.D."/>
            <person name="Blom N."/>
            <person name="Borruel N."/>
            <person name="Burgdorf K.S."/>
            <person name="Boumezbeur F."/>
            <person name="Casellas F."/>
            <person name="Dore J."/>
            <person name="Guarner F."/>
            <person name="Hansen T."/>
            <person name="Hildebrand F."/>
            <person name="Kaas R.S."/>
            <person name="Kennedy S."/>
            <person name="Kristiansen K."/>
            <person name="Kultima J.R."/>
            <person name="Leonard P."/>
            <person name="Levenez F."/>
            <person name="Lund O."/>
            <person name="Moumen B."/>
            <person name="Le Paslier D."/>
            <person name="Pons N."/>
            <person name="Pedersen O."/>
            <person name="Prifti E."/>
            <person name="Qin J."/>
            <person name="Raes J."/>
            <person name="Tap J."/>
            <person name="Tims S."/>
            <person name="Ussery D.W."/>
            <person name="Yamada T."/>
            <person name="MetaHit consortium"/>
            <person name="Renault P."/>
            <person name="Sicheritz-Ponten T."/>
            <person name="Bork P."/>
            <person name="Wang J."/>
            <person name="Brunak S."/>
            <person name="Ehrlich S.D."/>
        </authorList>
    </citation>
    <scope>NUCLEOTIDE SEQUENCE [LARGE SCALE GENOMIC DNA]</scope>
</reference>